<dbReference type="InterPro" id="IPR015422">
    <property type="entry name" value="PyrdxlP-dep_Trfase_small"/>
</dbReference>
<feature type="modified residue" description="N6-(pyridoxal phosphate)lysine" evidence="5">
    <location>
        <position position="259"/>
    </location>
</feature>
<evidence type="ECO:0000313" key="7">
    <source>
        <dbReference type="EMBL" id="SFE27790.1"/>
    </source>
</evidence>
<dbReference type="GO" id="GO:0009072">
    <property type="term" value="P:aromatic amino acid metabolic process"/>
    <property type="evidence" value="ECO:0007669"/>
    <property type="project" value="InterPro"/>
</dbReference>
<dbReference type="Gene3D" id="3.90.1150.10">
    <property type="entry name" value="Aspartate Aminotransferase, domain 1"/>
    <property type="match status" value="1"/>
</dbReference>
<evidence type="ECO:0000256" key="2">
    <source>
        <dbReference type="ARBA" id="ARBA00009721"/>
    </source>
</evidence>
<reference evidence="8" key="1">
    <citation type="submission" date="2016-10" db="EMBL/GenBank/DDBJ databases">
        <authorList>
            <person name="Varghese N."/>
            <person name="Submissions S."/>
        </authorList>
    </citation>
    <scope>NUCLEOTIDE SEQUENCE [LARGE SCALE GENOMIC DNA]</scope>
    <source>
        <strain evidence="8">ATCC 25963</strain>
    </source>
</reference>
<feature type="domain" description="Aromatic amino acid beta-eliminating lyase/threonine aldolase" evidence="6">
    <location>
        <begin position="48"/>
        <end position="424"/>
    </location>
</feature>
<dbReference type="InterPro" id="IPR001597">
    <property type="entry name" value="ArAA_b-elim_lyase/Thr_aldolase"/>
</dbReference>
<keyword evidence="4" id="KW-0456">Lyase</keyword>
<dbReference type="SUPFAM" id="SSF53383">
    <property type="entry name" value="PLP-dependent transferases"/>
    <property type="match status" value="1"/>
</dbReference>
<sequence length="471" mass="52665">MSRARQIIPYKAKVVEPIALLPYEERVRRIEACGNNLFRLASQDVYIDLLTDSGTGALSAAQLGRMMIGDEAYAGSRSFFEMERQIRETMGYRYTIPVHQGRAAERVLDFVLIKKHMIVPGNSHFDMTKAHIEFAGGRAIDCTIDAGRSSTGYHPFKGDVDLAKLESVIREYGPRHVAYILMTVTCNSGGGQPVSMENIREVRRIADQYGLLVILDAARFAENAWFIKHREPGYATKTIHEIVAEMCSYTDAAIMSAKKDALVPMGGFIAVRDDLLYERLKAPTILFEGYYTYGGMSGADMEALAQGLRDVTEEPYLTYRIGQVKRFGELLLASGIPLVEPLGGHAVFIDARRFFANVPEDEFPAQLLCVELYKEGGVRAVEVGSVLIGRDPDTGENIRPNLDLCRITIPRRVYTMEHLEYVADVVRTVYEEKGQRMRHGLRFEVEAPGIRHFASTFRYVRGADGGTGDLP</sequence>
<evidence type="ECO:0000256" key="5">
    <source>
        <dbReference type="PIRSR" id="PIRSR611166-50"/>
    </source>
</evidence>
<dbReference type="STRING" id="54.SAMN02745121_03680"/>
<dbReference type="PANTHER" id="PTHR32325">
    <property type="entry name" value="BETA-ELIMINATING LYASE-LIKE PROTEIN-RELATED"/>
    <property type="match status" value="1"/>
</dbReference>
<dbReference type="AlphaFoldDB" id="A0A1I1ZBS1"/>
<organism evidence="7 8">
    <name type="scientific">Nannocystis exedens</name>
    <dbReference type="NCBI Taxonomy" id="54"/>
    <lineage>
        <taxon>Bacteria</taxon>
        <taxon>Pseudomonadati</taxon>
        <taxon>Myxococcota</taxon>
        <taxon>Polyangia</taxon>
        <taxon>Nannocystales</taxon>
        <taxon>Nannocystaceae</taxon>
        <taxon>Nannocystis</taxon>
    </lineage>
</organism>
<dbReference type="PANTHER" id="PTHR32325:SF4">
    <property type="entry name" value="TRYPTOPHANASE"/>
    <property type="match status" value="1"/>
</dbReference>
<evidence type="ECO:0000256" key="1">
    <source>
        <dbReference type="ARBA" id="ARBA00001933"/>
    </source>
</evidence>
<dbReference type="InterPro" id="IPR015424">
    <property type="entry name" value="PyrdxlP-dep_Trfase"/>
</dbReference>
<protein>
    <submittedName>
        <fullName evidence="7">Tryptophanase</fullName>
    </submittedName>
</protein>
<evidence type="ECO:0000256" key="4">
    <source>
        <dbReference type="ARBA" id="ARBA00023239"/>
    </source>
</evidence>
<accession>A0A1I1ZBS1</accession>
<gene>
    <name evidence="7" type="ORF">SAMN02745121_03680</name>
</gene>
<dbReference type="NCBIfam" id="NF009709">
    <property type="entry name" value="PRK13238.1"/>
    <property type="match status" value="1"/>
</dbReference>
<keyword evidence="3 5" id="KW-0663">Pyridoxal phosphate</keyword>
<comment type="similarity">
    <text evidence="2">Belongs to the beta-eliminating lyase family.</text>
</comment>
<evidence type="ECO:0000259" key="6">
    <source>
        <dbReference type="Pfam" id="PF01212"/>
    </source>
</evidence>
<dbReference type="PROSITE" id="PS00853">
    <property type="entry name" value="BETA_ELIM_LYASE"/>
    <property type="match status" value="1"/>
</dbReference>
<dbReference type="Gene3D" id="3.40.640.10">
    <property type="entry name" value="Type I PLP-dependent aspartate aminotransferase-like (Major domain)"/>
    <property type="match status" value="1"/>
</dbReference>
<dbReference type="InterPro" id="IPR015421">
    <property type="entry name" value="PyrdxlP-dep_Trfase_major"/>
</dbReference>
<dbReference type="RefSeq" id="WP_100793015.1">
    <property type="nucleotide sequence ID" value="NZ_FOMX01000011.1"/>
</dbReference>
<keyword evidence="8" id="KW-1185">Reference proteome</keyword>
<dbReference type="PIRSF" id="PIRSF001386">
    <property type="entry name" value="Trpase"/>
    <property type="match status" value="1"/>
</dbReference>
<evidence type="ECO:0000256" key="3">
    <source>
        <dbReference type="ARBA" id="ARBA00022898"/>
    </source>
</evidence>
<name>A0A1I1ZBS1_9BACT</name>
<dbReference type="InterPro" id="IPR018176">
    <property type="entry name" value="Tryptophanase_CS"/>
</dbReference>
<dbReference type="GO" id="GO:0016830">
    <property type="term" value="F:carbon-carbon lyase activity"/>
    <property type="evidence" value="ECO:0007669"/>
    <property type="project" value="InterPro"/>
</dbReference>
<dbReference type="Proteomes" id="UP000199400">
    <property type="component" value="Unassembled WGS sequence"/>
</dbReference>
<comment type="cofactor">
    <cofactor evidence="1 5">
        <name>pyridoxal 5'-phosphate</name>
        <dbReference type="ChEBI" id="CHEBI:597326"/>
    </cofactor>
</comment>
<dbReference type="EMBL" id="FOMX01000011">
    <property type="protein sequence ID" value="SFE27790.1"/>
    <property type="molecule type" value="Genomic_DNA"/>
</dbReference>
<dbReference type="InterPro" id="IPR011166">
    <property type="entry name" value="Beta-eliminating_lyase"/>
</dbReference>
<evidence type="ECO:0000313" key="8">
    <source>
        <dbReference type="Proteomes" id="UP000199400"/>
    </source>
</evidence>
<proteinExistence type="inferred from homology"/>
<dbReference type="Pfam" id="PF01212">
    <property type="entry name" value="Beta_elim_lyase"/>
    <property type="match status" value="1"/>
</dbReference>